<proteinExistence type="predicted"/>
<dbReference type="EMBL" id="DSIN01000019">
    <property type="protein sequence ID" value="HEF25836.1"/>
    <property type="molecule type" value="Genomic_DNA"/>
</dbReference>
<sequence length="341" mass="37427">MTKETSRKPISRTLQLKPIKFSELKAGNTNTLPALMENYADVFKTVGARTDTTGLKLADGTIVPQLCTFFNNYKKLDDDTCIFEIWSYEPGMIPQTLTPDPSLPDAVVDVALGGEDGSDNKEFIHIAHVLAFGQSAIVESTRSTGGVHNIQRYLNKLGRMAMLGRKASFFFTDAITTELSKEIDRAGGATGFTVGVTSVDPNNKSALLGALSSVRSYMPSSGILTVDWRSRDKLPTSKVIEAYDEAQQQSEVESVIIHLQDGSSIRGLSKFKIKKTVQVEDVGGKNPNLEELRRKMVLYLEELCTPGVDGKRILDESGALADNEIFIPDSRRSKKREADKG</sequence>
<protein>
    <submittedName>
        <fullName evidence="1">Uncharacterized protein</fullName>
    </submittedName>
</protein>
<reference evidence="1" key="1">
    <citation type="journal article" date="2020" name="mSystems">
        <title>Genome- and Community-Level Interaction Insights into Carbon Utilization and Element Cycling Functions of Hydrothermarchaeota in Hydrothermal Sediment.</title>
        <authorList>
            <person name="Zhou Z."/>
            <person name="Liu Y."/>
            <person name="Xu W."/>
            <person name="Pan J."/>
            <person name="Luo Z.H."/>
            <person name="Li M."/>
        </authorList>
    </citation>
    <scope>NUCLEOTIDE SEQUENCE [LARGE SCALE GENOMIC DNA]</scope>
    <source>
        <strain evidence="1">SpSt-200</strain>
    </source>
</reference>
<gene>
    <name evidence="1" type="ORF">ENP23_08665</name>
</gene>
<organism evidence="1">
    <name type="scientific">Pseudomonas graminis</name>
    <dbReference type="NCBI Taxonomy" id="158627"/>
    <lineage>
        <taxon>Bacteria</taxon>
        <taxon>Pseudomonadati</taxon>
        <taxon>Pseudomonadota</taxon>
        <taxon>Gammaproteobacteria</taxon>
        <taxon>Pseudomonadales</taxon>
        <taxon>Pseudomonadaceae</taxon>
        <taxon>Pseudomonas</taxon>
    </lineage>
</organism>
<dbReference type="AlphaFoldDB" id="A0A7C2BA61"/>
<name>A0A7C2BA61_9PSED</name>
<evidence type="ECO:0000313" key="1">
    <source>
        <dbReference type="EMBL" id="HEF25836.1"/>
    </source>
</evidence>
<accession>A0A7C2BA61</accession>
<comment type="caution">
    <text evidence="1">The sequence shown here is derived from an EMBL/GenBank/DDBJ whole genome shotgun (WGS) entry which is preliminary data.</text>
</comment>